<reference key="1">
    <citation type="journal article" date="2014" name="PLoS Genet.">
        <title>Signature Gene Expression Reveals Novel Clues to the Molecular Mechanisms of Dimorphic Transition in Penicillium marneffei.</title>
        <authorList>
            <person name="Yang E."/>
            <person name="Wang G."/>
            <person name="Cai J."/>
            <person name="Woo P.C."/>
            <person name="Lau S.K."/>
            <person name="Yuen K.-Y."/>
            <person name="Chow W.-N."/>
            <person name="Lin X."/>
        </authorList>
    </citation>
    <scope>NUCLEOTIDE SEQUENCE [LARGE SCALE GENOMIC DNA]</scope>
    <source>
        <strain>PM1</strain>
    </source>
</reference>
<evidence type="ECO:0000256" key="5">
    <source>
        <dbReference type="ARBA" id="ARBA00022801"/>
    </source>
</evidence>
<keyword evidence="6 9" id="KW-1015">Disulfide bond</keyword>
<dbReference type="HOGENOM" id="CLU_040058_2_1_1"/>
<name>A0A093UM80_TALMA</name>
<dbReference type="PANTHER" id="PTHR48250">
    <property type="entry name" value="CUTINASE 2-RELATED"/>
    <property type="match status" value="1"/>
</dbReference>
<proteinExistence type="inferred from homology"/>
<feature type="disulfide bond" evidence="9">
    <location>
        <begin position="221"/>
        <end position="228"/>
    </location>
</feature>
<keyword evidence="3" id="KW-0719">Serine esterase</keyword>
<feature type="chain" id="PRO_5001888065" description="cutinase" evidence="10">
    <location>
        <begin position="24"/>
        <end position="254"/>
    </location>
</feature>
<keyword evidence="5" id="KW-0378">Hydrolase</keyword>
<dbReference type="EC" id="3.1.1.74" evidence="2"/>
<dbReference type="eggNOG" id="ENOG502S3AW">
    <property type="taxonomic scope" value="Eukaryota"/>
</dbReference>
<dbReference type="GO" id="GO:0050525">
    <property type="term" value="F:cutinase activity"/>
    <property type="evidence" value="ECO:0007669"/>
    <property type="project" value="UniProtKB-EC"/>
</dbReference>
<dbReference type="PRINTS" id="PR00129">
    <property type="entry name" value="CUTINASE"/>
</dbReference>
<dbReference type="GO" id="GO:0016052">
    <property type="term" value="P:carbohydrate catabolic process"/>
    <property type="evidence" value="ECO:0007669"/>
    <property type="project" value="TreeGrafter"/>
</dbReference>
<dbReference type="InterPro" id="IPR029058">
    <property type="entry name" value="AB_hydrolase_fold"/>
</dbReference>
<keyword evidence="4 10" id="KW-0732">Signal</keyword>
<accession>A0A093UM80</accession>
<comment type="catalytic activity">
    <reaction evidence="7">
        <text>cutin + H2O = cutin monomers.</text>
        <dbReference type="EC" id="3.1.1.74"/>
    </reaction>
</comment>
<dbReference type="AlphaFoldDB" id="A0A093UM80"/>
<comment type="similarity">
    <text evidence="1">Belongs to the cutinase family.</text>
</comment>
<dbReference type="SMART" id="SM01110">
    <property type="entry name" value="Cutinase"/>
    <property type="match status" value="1"/>
</dbReference>
<feature type="signal peptide" evidence="10">
    <location>
        <begin position="1"/>
        <end position="23"/>
    </location>
</feature>
<dbReference type="Gene3D" id="3.40.50.1820">
    <property type="entry name" value="alpha/beta hydrolase"/>
    <property type="match status" value="1"/>
</dbReference>
<protein>
    <recommendedName>
        <fullName evidence="2">cutinase</fullName>
        <ecNumber evidence="2">3.1.1.74</ecNumber>
    </recommendedName>
</protein>
<evidence type="ECO:0000256" key="6">
    <source>
        <dbReference type="ARBA" id="ARBA00023157"/>
    </source>
</evidence>
<evidence type="ECO:0000256" key="8">
    <source>
        <dbReference type="PIRSR" id="PIRSR611150-1"/>
    </source>
</evidence>
<evidence type="ECO:0000256" key="2">
    <source>
        <dbReference type="ARBA" id="ARBA00013095"/>
    </source>
</evidence>
<dbReference type="SUPFAM" id="SSF53474">
    <property type="entry name" value="alpha/beta-Hydrolases"/>
    <property type="match status" value="1"/>
</dbReference>
<organism evidence="11">
    <name type="scientific">Talaromyces marneffei PM1</name>
    <dbReference type="NCBI Taxonomy" id="1077442"/>
    <lineage>
        <taxon>Eukaryota</taxon>
        <taxon>Fungi</taxon>
        <taxon>Dikarya</taxon>
        <taxon>Ascomycota</taxon>
        <taxon>Pezizomycotina</taxon>
        <taxon>Eurotiomycetes</taxon>
        <taxon>Eurotiomycetidae</taxon>
        <taxon>Eurotiales</taxon>
        <taxon>Trichocomaceae</taxon>
        <taxon>Talaromyces</taxon>
        <taxon>Talaromyces sect. Talaromyces</taxon>
    </lineage>
</organism>
<dbReference type="InterPro" id="IPR000675">
    <property type="entry name" value="Cutinase/axe"/>
</dbReference>
<feature type="active site" description="Nucleophile" evidence="8">
    <location>
        <position position="173"/>
    </location>
</feature>
<dbReference type="GO" id="GO:0005576">
    <property type="term" value="C:extracellular region"/>
    <property type="evidence" value="ECO:0007669"/>
    <property type="project" value="InterPro"/>
</dbReference>
<evidence type="ECO:0000313" key="11">
    <source>
        <dbReference type="EMBL" id="KFX40990.1"/>
    </source>
</evidence>
<dbReference type="Pfam" id="PF01083">
    <property type="entry name" value="Cutinase"/>
    <property type="match status" value="1"/>
</dbReference>
<feature type="active site" evidence="8">
    <location>
        <position position="225"/>
    </location>
</feature>
<feature type="active site" description="Proton donor/acceptor" evidence="8">
    <location>
        <position position="238"/>
    </location>
</feature>
<evidence type="ECO:0000256" key="3">
    <source>
        <dbReference type="ARBA" id="ARBA00022487"/>
    </source>
</evidence>
<evidence type="ECO:0000256" key="9">
    <source>
        <dbReference type="PIRSR" id="PIRSR611150-2"/>
    </source>
</evidence>
<gene>
    <name evidence="11" type="ORF">GQ26_0770010</name>
</gene>
<dbReference type="EMBL" id="JPOX01000077">
    <property type="protein sequence ID" value="KFX40990.1"/>
    <property type="molecule type" value="Genomic_DNA"/>
</dbReference>
<dbReference type="PANTHER" id="PTHR48250:SF1">
    <property type="entry name" value="CUTINASE"/>
    <property type="match status" value="1"/>
</dbReference>
<reference evidence="11" key="2">
    <citation type="journal article" date="2014" name="PLoS Genet.">
        <title>Signature gene expression reveals novel clues to the molecular mechanisms of dimorphic transition in Penicillium marneffei.</title>
        <authorList>
            <person name="Yang E."/>
            <person name="Wang G."/>
            <person name="Cai J."/>
            <person name="Woo P.C."/>
            <person name="Lau S.K."/>
            <person name="Yuen K.-Y."/>
            <person name="Chow W.-N."/>
            <person name="Lin X."/>
        </authorList>
    </citation>
    <scope>NUCLEOTIDE SEQUENCE</scope>
    <source>
        <strain evidence="11">PM1</strain>
    </source>
</reference>
<evidence type="ECO:0000256" key="4">
    <source>
        <dbReference type="ARBA" id="ARBA00022729"/>
    </source>
</evidence>
<sequence>MRPSSYLSLLLLSLSSSLALTHAIPLPLEQRNTVLNEFLTALLNHLPNINVAINDATSIITNLDNLLAKLIGATTTQNQFRSGGPCAEYTLIWARGTSEPGNMGVLVGPPLVWALQDVVGTSGLTIQGVNHYSASVAGYLEGGDPSGSSNMASLISEAYSSCPNTKLIAAGYSQGCQVTHNAISQLDATTAAWIDKVLLFGDPDNGQAIPNVDSANVYTACHNGDNICDNGDLILVPHLTYAENVVAAAAFATA</sequence>
<feature type="disulfide bond" evidence="9">
    <location>
        <begin position="86"/>
        <end position="162"/>
    </location>
</feature>
<dbReference type="InterPro" id="IPR011150">
    <property type="entry name" value="Cutinase_monf"/>
</dbReference>
<evidence type="ECO:0000256" key="10">
    <source>
        <dbReference type="SAM" id="SignalP"/>
    </source>
</evidence>
<evidence type="ECO:0000256" key="1">
    <source>
        <dbReference type="ARBA" id="ARBA00007534"/>
    </source>
</evidence>
<comment type="caution">
    <text evidence="11">The sequence shown here is derived from an EMBL/GenBank/DDBJ whole genome shotgun (WGS) entry which is preliminary data.</text>
</comment>
<evidence type="ECO:0000256" key="7">
    <source>
        <dbReference type="ARBA" id="ARBA00034045"/>
    </source>
</evidence>